<evidence type="ECO:0000259" key="3">
    <source>
        <dbReference type="PROSITE" id="PS50800"/>
    </source>
</evidence>
<evidence type="ECO:0000256" key="1">
    <source>
        <dbReference type="PROSITE-ProRule" id="PRU00047"/>
    </source>
</evidence>
<dbReference type="SMART" id="SM00343">
    <property type="entry name" value="ZnF_C2HC"/>
    <property type="match status" value="1"/>
</dbReference>
<dbReference type="SUPFAM" id="SSF57756">
    <property type="entry name" value="Retrovirus zinc finger-like domains"/>
    <property type="match status" value="1"/>
</dbReference>
<evidence type="ECO:0008006" key="5">
    <source>
        <dbReference type="Google" id="ProtNLM"/>
    </source>
</evidence>
<dbReference type="InterPro" id="IPR003034">
    <property type="entry name" value="SAP_dom"/>
</dbReference>
<proteinExistence type="predicted"/>
<gene>
    <name evidence="4" type="ORF">c0_g2_i4</name>
</gene>
<feature type="domain" description="SAP" evidence="3">
    <location>
        <begin position="6"/>
        <end position="40"/>
    </location>
</feature>
<sequence>MDCEQILALTVDGLRENLERLGLVASLRKTVLQDRLLEHFGLNASENEADDAGSRRSVNTPIIERSMFTLRDVEDCMTPFSGSGHPNFEQWLQDFEDNAEAVQWNELQKYIYAKQLLKGAAKLFVRGQVGICSWSSLKSALKSEFGTTVSAIDVHRTLRNRRKRQNEDMREYLYCLMETGKPINLDDHSLIEYFVDGTPDSKVNKSNLYQARSIGDLKEQIKIYERIDAGKPPFQFANPFKSSSSNRVTANFNPGDRKCFRCGESSHMARDCPQGRFTCCSCGREGHKAS</sequence>
<evidence type="ECO:0000313" key="4">
    <source>
        <dbReference type="EMBL" id="JAI20316.1"/>
    </source>
</evidence>
<dbReference type="Pfam" id="PF00098">
    <property type="entry name" value="zf-CCHC"/>
    <property type="match status" value="1"/>
</dbReference>
<dbReference type="PROSITE" id="PS50158">
    <property type="entry name" value="ZF_CCHC"/>
    <property type="match status" value="1"/>
</dbReference>
<dbReference type="GO" id="GO:0003676">
    <property type="term" value="F:nucleic acid binding"/>
    <property type="evidence" value="ECO:0007669"/>
    <property type="project" value="InterPro"/>
</dbReference>
<feature type="domain" description="CCHC-type" evidence="2">
    <location>
        <begin position="257"/>
        <end position="274"/>
    </location>
</feature>
<dbReference type="EMBL" id="GDHF01031998">
    <property type="protein sequence ID" value="JAI20316.1"/>
    <property type="molecule type" value="Transcribed_RNA"/>
</dbReference>
<organism evidence="4">
    <name type="scientific">Bactrocera latifrons</name>
    <name type="common">Malaysian fruit fly</name>
    <name type="synonym">Chaetodacus latifrons</name>
    <dbReference type="NCBI Taxonomy" id="174628"/>
    <lineage>
        <taxon>Eukaryota</taxon>
        <taxon>Metazoa</taxon>
        <taxon>Ecdysozoa</taxon>
        <taxon>Arthropoda</taxon>
        <taxon>Hexapoda</taxon>
        <taxon>Insecta</taxon>
        <taxon>Pterygota</taxon>
        <taxon>Neoptera</taxon>
        <taxon>Endopterygota</taxon>
        <taxon>Diptera</taxon>
        <taxon>Brachycera</taxon>
        <taxon>Muscomorpha</taxon>
        <taxon>Tephritoidea</taxon>
        <taxon>Tephritidae</taxon>
        <taxon>Bactrocera</taxon>
        <taxon>Bactrocera</taxon>
    </lineage>
</organism>
<dbReference type="InterPro" id="IPR036875">
    <property type="entry name" value="Znf_CCHC_sf"/>
</dbReference>
<dbReference type="GO" id="GO:0008270">
    <property type="term" value="F:zinc ion binding"/>
    <property type="evidence" value="ECO:0007669"/>
    <property type="project" value="UniProtKB-KW"/>
</dbReference>
<keyword evidence="1" id="KW-0479">Metal-binding</keyword>
<dbReference type="PROSITE" id="PS50800">
    <property type="entry name" value="SAP"/>
    <property type="match status" value="1"/>
</dbReference>
<keyword evidence="1" id="KW-0863">Zinc-finger</keyword>
<protein>
    <recommendedName>
        <fullName evidence="5">CCHC-type domain-containing protein</fullName>
    </recommendedName>
</protein>
<dbReference type="OrthoDB" id="8054888at2759"/>
<dbReference type="AlphaFoldDB" id="A0A0K8U1E2"/>
<dbReference type="Gene3D" id="4.10.60.10">
    <property type="entry name" value="Zinc finger, CCHC-type"/>
    <property type="match status" value="1"/>
</dbReference>
<evidence type="ECO:0000259" key="2">
    <source>
        <dbReference type="PROSITE" id="PS50158"/>
    </source>
</evidence>
<feature type="non-terminal residue" evidence="4">
    <location>
        <position position="290"/>
    </location>
</feature>
<keyword evidence="1" id="KW-0862">Zinc</keyword>
<accession>A0A0K8U1E2</accession>
<name>A0A0K8U1E2_BACLA</name>
<dbReference type="InterPro" id="IPR001878">
    <property type="entry name" value="Znf_CCHC"/>
</dbReference>
<reference evidence="4" key="1">
    <citation type="submission" date="2015-06" db="EMBL/GenBank/DDBJ databases">
        <authorList>
            <person name="Hoefler B.C."/>
            <person name="Straight P.D."/>
        </authorList>
    </citation>
    <scope>NUCLEOTIDE SEQUENCE</scope>
</reference>